<feature type="region of interest" description="Disordered" evidence="1">
    <location>
        <begin position="90"/>
        <end position="115"/>
    </location>
</feature>
<proteinExistence type="predicted"/>
<name>A0AAV4R9R8_CAEEX</name>
<comment type="caution">
    <text evidence="2">The sequence shown here is derived from an EMBL/GenBank/DDBJ whole genome shotgun (WGS) entry which is preliminary data.</text>
</comment>
<evidence type="ECO:0000256" key="1">
    <source>
        <dbReference type="SAM" id="MobiDB-lite"/>
    </source>
</evidence>
<sequence>MRMVCKTHLSVTSADVSRPLEIRGHLQKASFGGDLRVVVEENTFVALCVLLDVNHLHYRKDIRTLKSLHFPYVRSAKIIAEFEERSVDLEREREEGGASPRHNVNISDRQGKRRT</sequence>
<dbReference type="EMBL" id="BPLR01007638">
    <property type="protein sequence ID" value="GIY18529.1"/>
    <property type="molecule type" value="Genomic_DNA"/>
</dbReference>
<gene>
    <name evidence="2" type="ORF">CEXT_72601</name>
</gene>
<evidence type="ECO:0000313" key="2">
    <source>
        <dbReference type="EMBL" id="GIY18529.1"/>
    </source>
</evidence>
<reference evidence="2 3" key="1">
    <citation type="submission" date="2021-06" db="EMBL/GenBank/DDBJ databases">
        <title>Caerostris extrusa draft genome.</title>
        <authorList>
            <person name="Kono N."/>
            <person name="Arakawa K."/>
        </authorList>
    </citation>
    <scope>NUCLEOTIDE SEQUENCE [LARGE SCALE GENOMIC DNA]</scope>
</reference>
<evidence type="ECO:0000313" key="3">
    <source>
        <dbReference type="Proteomes" id="UP001054945"/>
    </source>
</evidence>
<dbReference type="Proteomes" id="UP001054945">
    <property type="component" value="Unassembled WGS sequence"/>
</dbReference>
<dbReference type="AlphaFoldDB" id="A0AAV4R9R8"/>
<organism evidence="2 3">
    <name type="scientific">Caerostris extrusa</name>
    <name type="common">Bark spider</name>
    <name type="synonym">Caerostris bankana</name>
    <dbReference type="NCBI Taxonomy" id="172846"/>
    <lineage>
        <taxon>Eukaryota</taxon>
        <taxon>Metazoa</taxon>
        <taxon>Ecdysozoa</taxon>
        <taxon>Arthropoda</taxon>
        <taxon>Chelicerata</taxon>
        <taxon>Arachnida</taxon>
        <taxon>Araneae</taxon>
        <taxon>Araneomorphae</taxon>
        <taxon>Entelegynae</taxon>
        <taxon>Araneoidea</taxon>
        <taxon>Araneidae</taxon>
        <taxon>Caerostris</taxon>
    </lineage>
</organism>
<protein>
    <submittedName>
        <fullName evidence="2">Uncharacterized protein</fullName>
    </submittedName>
</protein>
<keyword evidence="3" id="KW-1185">Reference proteome</keyword>
<accession>A0AAV4R9R8</accession>